<dbReference type="InterPro" id="IPR046335">
    <property type="entry name" value="LacI/GalR-like_sensor"/>
</dbReference>
<evidence type="ECO:0000256" key="1">
    <source>
        <dbReference type="ARBA" id="ARBA00023015"/>
    </source>
</evidence>
<feature type="domain" description="HTH lacI-type" evidence="4">
    <location>
        <begin position="40"/>
        <end position="95"/>
    </location>
</feature>
<accession>A0ABX0C5Q4</accession>
<dbReference type="InterPro" id="IPR010982">
    <property type="entry name" value="Lambda_DNA-bd_dom_sf"/>
</dbReference>
<dbReference type="InterPro" id="IPR001387">
    <property type="entry name" value="Cro/C1-type_HTH"/>
</dbReference>
<dbReference type="SUPFAM" id="SSF53822">
    <property type="entry name" value="Periplasmic binding protein-like I"/>
    <property type="match status" value="1"/>
</dbReference>
<dbReference type="PROSITE" id="PS50943">
    <property type="entry name" value="HTH_CROC1"/>
    <property type="match status" value="1"/>
</dbReference>
<evidence type="ECO:0000259" key="5">
    <source>
        <dbReference type="PROSITE" id="PS50943"/>
    </source>
</evidence>
<keyword evidence="8" id="KW-1185">Reference proteome</keyword>
<evidence type="ECO:0000313" key="8">
    <source>
        <dbReference type="Proteomes" id="UP000475155"/>
    </source>
</evidence>
<dbReference type="Pfam" id="PF00356">
    <property type="entry name" value="LacI"/>
    <property type="match status" value="1"/>
</dbReference>
<organism evidence="6 8">
    <name type="scientific">Bifidobacterium saimiriisciurei</name>
    <dbReference type="NCBI Taxonomy" id="2661627"/>
    <lineage>
        <taxon>Bacteria</taxon>
        <taxon>Bacillati</taxon>
        <taxon>Actinomycetota</taxon>
        <taxon>Actinomycetes</taxon>
        <taxon>Bifidobacteriales</taxon>
        <taxon>Bifidobacteriaceae</taxon>
        <taxon>Bifidobacterium</taxon>
    </lineage>
</organism>
<dbReference type="EMBL" id="WHZU01000001">
    <property type="protein sequence ID" value="NEH10688.1"/>
    <property type="molecule type" value="Genomic_DNA"/>
</dbReference>
<feature type="domain" description="HTH cro/C1-type" evidence="5">
    <location>
        <begin position="40"/>
        <end position="63"/>
    </location>
</feature>
<dbReference type="SMART" id="SM00354">
    <property type="entry name" value="HTH_LACI"/>
    <property type="match status" value="1"/>
</dbReference>
<dbReference type="EMBL" id="WHZU01000001">
    <property type="protein sequence ID" value="NEH10529.1"/>
    <property type="molecule type" value="Genomic_DNA"/>
</dbReference>
<keyword evidence="3" id="KW-0804">Transcription</keyword>
<dbReference type="PANTHER" id="PTHR30146:SF145">
    <property type="entry name" value="RIBOSE OPERON REPRESSOR"/>
    <property type="match status" value="1"/>
</dbReference>
<evidence type="ECO:0000256" key="2">
    <source>
        <dbReference type="ARBA" id="ARBA00023125"/>
    </source>
</evidence>
<dbReference type="Gene3D" id="1.10.260.40">
    <property type="entry name" value="lambda repressor-like DNA-binding domains"/>
    <property type="match status" value="1"/>
</dbReference>
<proteinExistence type="predicted"/>
<dbReference type="GO" id="GO:0003677">
    <property type="term" value="F:DNA binding"/>
    <property type="evidence" value="ECO:0007669"/>
    <property type="project" value="UniProtKB-KW"/>
</dbReference>
<keyword evidence="1" id="KW-0805">Transcription regulation</keyword>
<comment type="caution">
    <text evidence="6">The sequence shown here is derived from an EMBL/GenBank/DDBJ whole genome shotgun (WGS) entry which is preliminary data.</text>
</comment>
<sequence>MSGHMPQPGKTILVEGGGRIPFIPPITHRIEETMARRKTITIKEVARMAGVSVTTVSNYLNGQMARMSADTREKVGKVIEDLHYQPSSAAQSMRSNSTKIIGVIVGDISNIFSSMLFGGIQKVIKPRNYSLMLLSTGNDPADENLCINKLIRQNVDGLIIQPTQDDPEAFYPIVNAHTPLVIVDGIVKATPKNAAHVISDNTPSSKAMCRELHERGYRRIVTVSETTAPTSSQLPRLEAVRHCTAKLGMEHVMLDVRGHDDAWLAERLRENAGPDAPRTAVFPLMGPLLFRTLTALQAAGLEFPGDLGLVSFDDWNWGRFIGGGVDLLQRDIDEIGRLAGESILQIIEQGHPEQTEISVPTRRIAGHSL</sequence>
<dbReference type="InterPro" id="IPR000843">
    <property type="entry name" value="HTH_LacI"/>
</dbReference>
<name>A0ABX0C5Q4_9BIFI</name>
<dbReference type="PROSITE" id="PS50932">
    <property type="entry name" value="HTH_LACI_2"/>
    <property type="match status" value="1"/>
</dbReference>
<evidence type="ECO:0000313" key="6">
    <source>
        <dbReference type="EMBL" id="NEH10529.1"/>
    </source>
</evidence>
<dbReference type="Gene3D" id="3.40.50.2300">
    <property type="match status" value="2"/>
</dbReference>
<evidence type="ECO:0000259" key="4">
    <source>
        <dbReference type="PROSITE" id="PS50932"/>
    </source>
</evidence>
<reference evidence="6 8" key="1">
    <citation type="submission" date="2019-10" db="EMBL/GenBank/DDBJ databases">
        <title>Bifidobacterium from non-human primates.</title>
        <authorList>
            <person name="Modesto M."/>
        </authorList>
    </citation>
    <scope>NUCLEOTIDE SEQUENCE [LARGE SCALE GENOMIC DNA]</scope>
    <source>
        <strain evidence="6 8">SMA1</strain>
    </source>
</reference>
<gene>
    <name evidence="6" type="ORF">GFD18_00185</name>
    <name evidence="7" type="ORF">GFD18_01030</name>
</gene>
<keyword evidence="2 6" id="KW-0238">DNA-binding</keyword>
<dbReference type="InterPro" id="IPR028082">
    <property type="entry name" value="Peripla_BP_I"/>
</dbReference>
<evidence type="ECO:0000313" key="7">
    <source>
        <dbReference type="EMBL" id="NEH10688.1"/>
    </source>
</evidence>
<dbReference type="PANTHER" id="PTHR30146">
    <property type="entry name" value="LACI-RELATED TRANSCRIPTIONAL REPRESSOR"/>
    <property type="match status" value="1"/>
</dbReference>
<dbReference type="CDD" id="cd01392">
    <property type="entry name" value="HTH_LacI"/>
    <property type="match status" value="1"/>
</dbReference>
<dbReference type="Proteomes" id="UP000475155">
    <property type="component" value="Unassembled WGS sequence"/>
</dbReference>
<evidence type="ECO:0000256" key="3">
    <source>
        <dbReference type="ARBA" id="ARBA00023163"/>
    </source>
</evidence>
<protein>
    <submittedName>
        <fullName evidence="6">LacI family DNA-binding transcriptional regulator</fullName>
    </submittedName>
</protein>
<dbReference type="Pfam" id="PF13377">
    <property type="entry name" value="Peripla_BP_3"/>
    <property type="match status" value="1"/>
</dbReference>
<dbReference type="SUPFAM" id="SSF47413">
    <property type="entry name" value="lambda repressor-like DNA-binding domains"/>
    <property type="match status" value="1"/>
</dbReference>
<dbReference type="PROSITE" id="PS00356">
    <property type="entry name" value="HTH_LACI_1"/>
    <property type="match status" value="1"/>
</dbReference>